<sequence>MSRVLVITVASQETNEELSRWETLLSQATAQGVNIATDKHALAAFKLSLCEHVCKDLWEKETDPFVSRGQFWLLVHQKAAQIWLGEPYAEILAEKCADYDENGKKIDITWCGEYGERPISQQYAEHWLREKKWVNKKKLDGEILKAMIDDFPRVEVPQDSVAKNQQQLLLQPPPGQAQQQENSPWTVLVNGQQAKEGDATPYWEMSATETAVKEATLEIMTAGEGEMMLRLVNPLPQHAWSMSLGTSWEEMGETLQSASAMLGTFDDWDWAGARTPLFQLQLRLDYVMVDGDGREEWVGELSLRWHTRGADPGDRDFLWGQLYRTVDFFYAYCDTVSLAGEEGTTFPRIDRCASWAVAKFAGVPIPAVFELSDAAEIEREWAFDPDHPQPPPDPRQEEVANMLLDCLDDLIPAAFQGYMANVDVDQKLAKLTEWVVDGGRDPYPVKGPHNRPNRLRWAWLAARDAATAVYQSRYDATRLAMMGESDERSAQLAQHFTKEVERFVDGGTTTAEKDGDWSVVMSLQQRKEVAERWEADFYQRLINSA</sequence>
<evidence type="ECO:0000313" key="1">
    <source>
        <dbReference type="EMBL" id="KAK8045699.1"/>
    </source>
</evidence>
<evidence type="ECO:0008006" key="3">
    <source>
        <dbReference type="Google" id="ProtNLM"/>
    </source>
</evidence>
<protein>
    <recommendedName>
        <fullName evidence="3">PH domain-containing protein</fullName>
    </recommendedName>
</protein>
<organism evidence="1 2">
    <name type="scientific">Apiospora saccharicola</name>
    <dbReference type="NCBI Taxonomy" id="335842"/>
    <lineage>
        <taxon>Eukaryota</taxon>
        <taxon>Fungi</taxon>
        <taxon>Dikarya</taxon>
        <taxon>Ascomycota</taxon>
        <taxon>Pezizomycotina</taxon>
        <taxon>Sordariomycetes</taxon>
        <taxon>Xylariomycetidae</taxon>
        <taxon>Amphisphaeriales</taxon>
        <taxon>Apiosporaceae</taxon>
        <taxon>Apiospora</taxon>
    </lineage>
</organism>
<proteinExistence type="predicted"/>
<accession>A0ABR1TGE1</accession>
<evidence type="ECO:0000313" key="2">
    <source>
        <dbReference type="Proteomes" id="UP001446871"/>
    </source>
</evidence>
<keyword evidence="2" id="KW-1185">Reference proteome</keyword>
<comment type="caution">
    <text evidence="1">The sequence shown here is derived from an EMBL/GenBank/DDBJ whole genome shotgun (WGS) entry which is preliminary data.</text>
</comment>
<name>A0ABR1TGE1_9PEZI</name>
<gene>
    <name evidence="1" type="ORF">PG996_013763</name>
</gene>
<dbReference type="Proteomes" id="UP001446871">
    <property type="component" value="Unassembled WGS sequence"/>
</dbReference>
<dbReference type="EMBL" id="JAQQWM010000009">
    <property type="protein sequence ID" value="KAK8045699.1"/>
    <property type="molecule type" value="Genomic_DNA"/>
</dbReference>
<reference evidence="1 2" key="1">
    <citation type="submission" date="2023-01" db="EMBL/GenBank/DDBJ databases">
        <title>Analysis of 21 Apiospora genomes using comparative genomics revels a genus with tremendous synthesis potential of carbohydrate active enzymes and secondary metabolites.</title>
        <authorList>
            <person name="Sorensen T."/>
        </authorList>
    </citation>
    <scope>NUCLEOTIDE SEQUENCE [LARGE SCALE GENOMIC DNA]</scope>
    <source>
        <strain evidence="1 2">CBS 83171</strain>
    </source>
</reference>